<sequence length="320" mass="35962">MLAPSQAAAPGATSAPAPRPLHITTQLNTNWMETASSQSTFHVKHSRPLKTPRCLMVVYWDEDHEPHTVFYIHSFLTWPTWQVTEATGHFATLLGDNPDLEVYNPRFKTWASVGPTYPHPIIADKALLLRRHNMRYLALDEVVHTFHPPPSTAPMHFRQNLPAERKALCALSDSDVEVVQVNKRAFQQENEDDSVLRHAQRPRLDPDLIVIDDDDTPPLTASSSTSTLSSTSPSAALSPPWPAGMYVVDMAKGFRKMSGLKGMRLNRGQRFHRVFGVQYHASTFDAQHLKYKAATPTQIEAGVQDGRTDKGLWNVWRKTV</sequence>
<comment type="caution">
    <text evidence="2">The sequence shown here is derived from an EMBL/GenBank/DDBJ whole genome shotgun (WGS) entry which is preliminary data.</text>
</comment>
<dbReference type="Proteomes" id="UP001218218">
    <property type="component" value="Unassembled WGS sequence"/>
</dbReference>
<feature type="region of interest" description="Disordered" evidence="1">
    <location>
        <begin position="206"/>
        <end position="237"/>
    </location>
</feature>
<feature type="compositionally biased region" description="Low complexity" evidence="1">
    <location>
        <begin position="217"/>
        <end position="237"/>
    </location>
</feature>
<feature type="region of interest" description="Disordered" evidence="1">
    <location>
        <begin position="1"/>
        <end position="20"/>
    </location>
</feature>
<keyword evidence="3" id="KW-1185">Reference proteome</keyword>
<evidence type="ECO:0000313" key="2">
    <source>
        <dbReference type="EMBL" id="KAJ7330878.1"/>
    </source>
</evidence>
<evidence type="ECO:0000313" key="3">
    <source>
        <dbReference type="Proteomes" id="UP001218218"/>
    </source>
</evidence>
<protein>
    <submittedName>
        <fullName evidence="2">Uncharacterized protein</fullName>
    </submittedName>
</protein>
<name>A0AAD6ZNT6_9AGAR</name>
<proteinExistence type="predicted"/>
<feature type="compositionally biased region" description="Low complexity" evidence="1">
    <location>
        <begin position="1"/>
        <end position="16"/>
    </location>
</feature>
<organism evidence="2 3">
    <name type="scientific">Mycena albidolilacea</name>
    <dbReference type="NCBI Taxonomy" id="1033008"/>
    <lineage>
        <taxon>Eukaryota</taxon>
        <taxon>Fungi</taxon>
        <taxon>Dikarya</taxon>
        <taxon>Basidiomycota</taxon>
        <taxon>Agaricomycotina</taxon>
        <taxon>Agaricomycetes</taxon>
        <taxon>Agaricomycetidae</taxon>
        <taxon>Agaricales</taxon>
        <taxon>Marasmiineae</taxon>
        <taxon>Mycenaceae</taxon>
        <taxon>Mycena</taxon>
    </lineage>
</organism>
<reference evidence="2" key="1">
    <citation type="submission" date="2023-03" db="EMBL/GenBank/DDBJ databases">
        <title>Massive genome expansion in bonnet fungi (Mycena s.s.) driven by repeated elements and novel gene families across ecological guilds.</title>
        <authorList>
            <consortium name="Lawrence Berkeley National Laboratory"/>
            <person name="Harder C.B."/>
            <person name="Miyauchi S."/>
            <person name="Viragh M."/>
            <person name="Kuo A."/>
            <person name="Thoen E."/>
            <person name="Andreopoulos B."/>
            <person name="Lu D."/>
            <person name="Skrede I."/>
            <person name="Drula E."/>
            <person name="Henrissat B."/>
            <person name="Morin E."/>
            <person name="Kohler A."/>
            <person name="Barry K."/>
            <person name="LaButti K."/>
            <person name="Morin E."/>
            <person name="Salamov A."/>
            <person name="Lipzen A."/>
            <person name="Mereny Z."/>
            <person name="Hegedus B."/>
            <person name="Baldrian P."/>
            <person name="Stursova M."/>
            <person name="Weitz H."/>
            <person name="Taylor A."/>
            <person name="Grigoriev I.V."/>
            <person name="Nagy L.G."/>
            <person name="Martin F."/>
            <person name="Kauserud H."/>
        </authorList>
    </citation>
    <scope>NUCLEOTIDE SEQUENCE</scope>
    <source>
        <strain evidence="2">CBHHK002</strain>
    </source>
</reference>
<evidence type="ECO:0000256" key="1">
    <source>
        <dbReference type="SAM" id="MobiDB-lite"/>
    </source>
</evidence>
<gene>
    <name evidence="2" type="ORF">DFH08DRAFT_966635</name>
</gene>
<accession>A0AAD6ZNT6</accession>
<dbReference type="AlphaFoldDB" id="A0AAD6ZNT6"/>
<dbReference type="EMBL" id="JARIHO010000036">
    <property type="protein sequence ID" value="KAJ7330878.1"/>
    <property type="molecule type" value="Genomic_DNA"/>
</dbReference>